<accession>A0A921SQ38</accession>
<dbReference type="InterPro" id="IPR027005">
    <property type="entry name" value="PMT-like"/>
</dbReference>
<sequence length="328" mass="36503">AGPGAPPGRLGSFLGARPAWFLPAAWGPSLGMRPYRLAAGLALGCAMGVKWSGLYALAVFGLLTVAWDWGHRRRMGVKKPWLAALLKDAPPAFVSLVPVALVVYVASWTGWIVTRGGYYRDWAETNSGWWDFLPDWIPSLAKYHRAAYDFHVGLASEHTYMSNPWGWIVQWRPTSFYYQTAEQGQHGCAVEQCSAAITSVGNPVIWGLAPVAVLLLVFAWALRRDWRAGALLAALIATWGPWFTYQERTIFTFYTIVMVPFVVLALTYGLGLVWGRAGQGPALRARRVGVGVVLALAVLAFAFFWPVWTATYIPRDAWQLRMWNPTWI</sequence>
<evidence type="ECO:0000256" key="1">
    <source>
        <dbReference type="RuleBase" id="RU367007"/>
    </source>
</evidence>
<comment type="caution">
    <text evidence="3">The sequence shown here is derived from an EMBL/GenBank/DDBJ whole genome shotgun (WGS) entry which is preliminary data.</text>
</comment>
<comment type="caution">
    <text evidence="1">Lacks conserved residue(s) required for the propagation of feature annotation.</text>
</comment>
<dbReference type="EMBL" id="DYUK01000303">
    <property type="protein sequence ID" value="HJG81359.1"/>
    <property type="molecule type" value="Genomic_DNA"/>
</dbReference>
<dbReference type="PANTHER" id="PTHR10050:SF46">
    <property type="entry name" value="PROTEIN O-MANNOSYL-TRANSFERASE 2"/>
    <property type="match status" value="1"/>
</dbReference>
<keyword evidence="1" id="KW-0472">Membrane</keyword>
<keyword evidence="1" id="KW-0808">Transferase</keyword>
<reference evidence="3" key="2">
    <citation type="submission" date="2021-09" db="EMBL/GenBank/DDBJ databases">
        <authorList>
            <person name="Gilroy R."/>
        </authorList>
    </citation>
    <scope>NUCLEOTIDE SEQUENCE</scope>
    <source>
        <strain evidence="3">ChiGjej5B5-7349</strain>
    </source>
</reference>
<evidence type="ECO:0000259" key="2">
    <source>
        <dbReference type="Pfam" id="PF16192"/>
    </source>
</evidence>
<feature type="transmembrane region" description="Helical" evidence="1">
    <location>
        <begin position="229"/>
        <end position="245"/>
    </location>
</feature>
<dbReference type="Pfam" id="PF16192">
    <property type="entry name" value="PMT_4TMC"/>
    <property type="match status" value="1"/>
</dbReference>
<dbReference type="Proteomes" id="UP000784435">
    <property type="component" value="Unassembled WGS sequence"/>
</dbReference>
<dbReference type="GO" id="GO:0004169">
    <property type="term" value="F:dolichyl-phosphate-mannose-protein mannosyltransferase activity"/>
    <property type="evidence" value="ECO:0007669"/>
    <property type="project" value="UniProtKB-UniRule"/>
</dbReference>
<keyword evidence="1" id="KW-1003">Cell membrane</keyword>
<evidence type="ECO:0000313" key="4">
    <source>
        <dbReference type="Proteomes" id="UP000784435"/>
    </source>
</evidence>
<comment type="similarity">
    <text evidence="1">Belongs to the glycosyltransferase 39 family.</text>
</comment>
<dbReference type="PANTHER" id="PTHR10050">
    <property type="entry name" value="DOLICHYL-PHOSPHATE-MANNOSE--PROTEIN MANNOSYLTRANSFERASE"/>
    <property type="match status" value="1"/>
</dbReference>
<comment type="subcellular location">
    <subcellularLocation>
        <location evidence="1">Cell membrane</location>
    </subcellularLocation>
</comment>
<protein>
    <recommendedName>
        <fullName evidence="1">Polyprenol-phosphate-mannose--protein mannosyltransferase</fullName>
        <ecNumber evidence="1">2.4.1.-</ecNumber>
    </recommendedName>
</protein>
<feature type="transmembrane region" description="Helical" evidence="1">
    <location>
        <begin position="251"/>
        <end position="275"/>
    </location>
</feature>
<dbReference type="AlphaFoldDB" id="A0A921SQ38"/>
<organism evidence="3 4">
    <name type="scientific">Brevibacterium senegalense</name>
    <dbReference type="NCBI Taxonomy" id="1033736"/>
    <lineage>
        <taxon>Bacteria</taxon>
        <taxon>Bacillati</taxon>
        <taxon>Actinomycetota</taxon>
        <taxon>Actinomycetes</taxon>
        <taxon>Micrococcales</taxon>
        <taxon>Brevibacteriaceae</taxon>
        <taxon>Brevibacterium</taxon>
    </lineage>
</organism>
<feature type="transmembrane region" description="Helical" evidence="1">
    <location>
        <begin position="204"/>
        <end position="222"/>
    </location>
</feature>
<feature type="transmembrane region" description="Helical" evidence="1">
    <location>
        <begin position="51"/>
        <end position="70"/>
    </location>
</feature>
<dbReference type="InterPro" id="IPR032421">
    <property type="entry name" value="PMT_4TMC"/>
</dbReference>
<keyword evidence="1" id="KW-0328">Glycosyltransferase</keyword>
<comment type="function">
    <text evidence="1">Protein O-mannosyltransferase that catalyzes the transfer of a single mannose residue from a polyprenol phospho-mannosyl lipidic donor to the hydroxyl group of selected serine and threonine residues in acceptor proteins.</text>
</comment>
<proteinExistence type="inferred from homology"/>
<keyword evidence="1" id="KW-1133">Transmembrane helix</keyword>
<dbReference type="GO" id="GO:0005886">
    <property type="term" value="C:plasma membrane"/>
    <property type="evidence" value="ECO:0007669"/>
    <property type="project" value="UniProtKB-SubCell"/>
</dbReference>
<reference evidence="3" key="1">
    <citation type="journal article" date="2021" name="PeerJ">
        <title>Extensive microbial diversity within the chicken gut microbiome revealed by metagenomics and culture.</title>
        <authorList>
            <person name="Gilroy R."/>
            <person name="Ravi A."/>
            <person name="Getino M."/>
            <person name="Pursley I."/>
            <person name="Horton D.L."/>
            <person name="Alikhan N.F."/>
            <person name="Baker D."/>
            <person name="Gharbi K."/>
            <person name="Hall N."/>
            <person name="Watson M."/>
            <person name="Adriaenssens E.M."/>
            <person name="Foster-Nyarko E."/>
            <person name="Jarju S."/>
            <person name="Secka A."/>
            <person name="Antonio M."/>
            <person name="Oren A."/>
            <person name="Chaudhuri R.R."/>
            <person name="La Ragione R."/>
            <person name="Hildebrand F."/>
            <person name="Pallen M.J."/>
        </authorList>
    </citation>
    <scope>NUCLEOTIDE SEQUENCE</scope>
    <source>
        <strain evidence="3">ChiGjej5B5-7349</strain>
    </source>
</reference>
<comment type="pathway">
    <text evidence="1">Protein modification; protein glycosylation.</text>
</comment>
<gene>
    <name evidence="3" type="ORF">K8V08_13205</name>
</gene>
<name>A0A921SQ38_9MICO</name>
<feature type="domain" description="Protein O-mannosyl-transferase C-terminal four TM" evidence="2">
    <location>
        <begin position="140"/>
        <end position="327"/>
    </location>
</feature>
<feature type="non-terminal residue" evidence="3">
    <location>
        <position position="1"/>
    </location>
</feature>
<keyword evidence="1" id="KW-0812">Transmembrane</keyword>
<feature type="transmembrane region" description="Helical" evidence="1">
    <location>
        <begin position="287"/>
        <end position="308"/>
    </location>
</feature>
<dbReference type="EC" id="2.4.1.-" evidence="1"/>
<feature type="transmembrane region" description="Helical" evidence="1">
    <location>
        <begin position="91"/>
        <end position="113"/>
    </location>
</feature>
<evidence type="ECO:0000313" key="3">
    <source>
        <dbReference type="EMBL" id="HJG81359.1"/>
    </source>
</evidence>